<dbReference type="EMBL" id="BAAARV010000083">
    <property type="protein sequence ID" value="GAA2377631.1"/>
    <property type="molecule type" value="Genomic_DNA"/>
</dbReference>
<evidence type="ECO:0000313" key="1">
    <source>
        <dbReference type="EMBL" id="GAA2377631.1"/>
    </source>
</evidence>
<name>A0ABN3HE85_9ACTN</name>
<proteinExistence type="predicted"/>
<evidence type="ECO:0000313" key="2">
    <source>
        <dbReference type="Proteomes" id="UP001501444"/>
    </source>
</evidence>
<organism evidence="1 2">
    <name type="scientific">Dactylosporangium salmoneum</name>
    <dbReference type="NCBI Taxonomy" id="53361"/>
    <lineage>
        <taxon>Bacteria</taxon>
        <taxon>Bacillati</taxon>
        <taxon>Actinomycetota</taxon>
        <taxon>Actinomycetes</taxon>
        <taxon>Micromonosporales</taxon>
        <taxon>Micromonosporaceae</taxon>
        <taxon>Dactylosporangium</taxon>
    </lineage>
</organism>
<accession>A0ABN3HE85</accession>
<evidence type="ECO:0008006" key="3">
    <source>
        <dbReference type="Google" id="ProtNLM"/>
    </source>
</evidence>
<reference evidence="1 2" key="1">
    <citation type="journal article" date="2019" name="Int. J. Syst. Evol. Microbiol.">
        <title>The Global Catalogue of Microorganisms (GCM) 10K type strain sequencing project: providing services to taxonomists for standard genome sequencing and annotation.</title>
        <authorList>
            <consortium name="The Broad Institute Genomics Platform"/>
            <consortium name="The Broad Institute Genome Sequencing Center for Infectious Disease"/>
            <person name="Wu L."/>
            <person name="Ma J."/>
        </authorList>
    </citation>
    <scope>NUCLEOTIDE SEQUENCE [LARGE SCALE GENOMIC DNA]</scope>
    <source>
        <strain evidence="1 2">JCM 3272</strain>
    </source>
</reference>
<protein>
    <recommendedName>
        <fullName evidence="3">PE domain-containing protein</fullName>
    </recommendedName>
</protein>
<dbReference type="RefSeq" id="WP_344618126.1">
    <property type="nucleotide sequence ID" value="NZ_BAAARV010000083.1"/>
</dbReference>
<keyword evidence="2" id="KW-1185">Reference proteome</keyword>
<gene>
    <name evidence="1" type="ORF">GCM10010170_082830</name>
</gene>
<comment type="caution">
    <text evidence="1">The sequence shown here is derived from an EMBL/GenBank/DDBJ whole genome shotgun (WGS) entry which is preliminary data.</text>
</comment>
<sequence>MVQLIRADPDALIKLADGCLTAADDLGAHYRTQFGELSPPAAAFGALAASRSAARVAAALQLDAQAAIGTHVQVLEGDADRLVQAAFAYAEADDLARDGLGGSRGAPA</sequence>
<dbReference type="Proteomes" id="UP001501444">
    <property type="component" value="Unassembled WGS sequence"/>
</dbReference>